<evidence type="ECO:0000313" key="2">
    <source>
        <dbReference type="Proteomes" id="UP000249497"/>
    </source>
</evidence>
<evidence type="ECO:0000313" key="1">
    <source>
        <dbReference type="EMBL" id="RAH85013.1"/>
    </source>
</evidence>
<dbReference type="Proteomes" id="UP000249497">
    <property type="component" value="Unassembled WGS sequence"/>
</dbReference>
<keyword evidence="2" id="KW-1185">Reference proteome</keyword>
<dbReference type="EMBL" id="KZ824776">
    <property type="protein sequence ID" value="RAH85013.1"/>
    <property type="molecule type" value="Genomic_DNA"/>
</dbReference>
<protein>
    <submittedName>
        <fullName evidence="1">Uncharacterized protein</fullName>
    </submittedName>
</protein>
<gene>
    <name evidence="1" type="ORF">BO86DRAFT_211158</name>
</gene>
<name>A0A8T8X9X6_ASPJA</name>
<dbReference type="AlphaFoldDB" id="A0A8T8X9X6"/>
<reference evidence="1 2" key="1">
    <citation type="submission" date="2018-02" db="EMBL/GenBank/DDBJ databases">
        <title>The genomes of Aspergillus section Nigri reveals drivers in fungal speciation.</title>
        <authorList>
            <consortium name="DOE Joint Genome Institute"/>
            <person name="Vesth T.C."/>
            <person name="Nybo J."/>
            <person name="Theobald S."/>
            <person name="Brandl J."/>
            <person name="Frisvad J.C."/>
            <person name="Nielsen K.F."/>
            <person name="Lyhne E.K."/>
            <person name="Kogle M.E."/>
            <person name="Kuo A."/>
            <person name="Riley R."/>
            <person name="Clum A."/>
            <person name="Nolan M."/>
            <person name="Lipzen A."/>
            <person name="Salamov A."/>
            <person name="Henrissat B."/>
            <person name="Wiebenga A."/>
            <person name="De vries R.P."/>
            <person name="Grigoriev I.V."/>
            <person name="Mortensen U.H."/>
            <person name="Andersen M.R."/>
            <person name="Baker S.E."/>
        </authorList>
    </citation>
    <scope>NUCLEOTIDE SEQUENCE [LARGE SCALE GENOMIC DNA]</scope>
    <source>
        <strain evidence="1 2">CBS 114.51</strain>
    </source>
</reference>
<proteinExistence type="predicted"/>
<sequence length="82" mass="8661">MVRDCYFRPCLSSSSPSYGGGGGGGSGGQFPRRAFPPCCCCCCCSTFPCPCPCPCPYRPVLDFTQSLKSYMSSPSRSHTPAA</sequence>
<dbReference type="GeneID" id="37170535"/>
<dbReference type="RefSeq" id="XP_025530907.1">
    <property type="nucleotide sequence ID" value="XM_025666843.1"/>
</dbReference>
<organism evidence="1 2">
    <name type="scientific">Aspergillus japonicus CBS 114.51</name>
    <dbReference type="NCBI Taxonomy" id="1448312"/>
    <lineage>
        <taxon>Eukaryota</taxon>
        <taxon>Fungi</taxon>
        <taxon>Dikarya</taxon>
        <taxon>Ascomycota</taxon>
        <taxon>Pezizomycotina</taxon>
        <taxon>Eurotiomycetes</taxon>
        <taxon>Eurotiomycetidae</taxon>
        <taxon>Eurotiales</taxon>
        <taxon>Aspergillaceae</taxon>
        <taxon>Aspergillus</taxon>
        <taxon>Aspergillus subgen. Circumdati</taxon>
    </lineage>
</organism>
<accession>A0A8T8X9X6</accession>